<reference evidence="13 14" key="1">
    <citation type="submission" date="2020-01" db="EMBL/GenBank/DDBJ databases">
        <title>Sphingomonas sp. strain CSW-10.</title>
        <authorList>
            <person name="Chen W.-M."/>
        </authorList>
    </citation>
    <scope>NUCLEOTIDE SEQUENCE [LARGE SCALE GENOMIC DNA]</scope>
    <source>
        <strain evidence="13 14">CSW-10</strain>
    </source>
</reference>
<feature type="transmembrane region" description="Helical" evidence="11">
    <location>
        <begin position="12"/>
        <end position="36"/>
    </location>
</feature>
<dbReference type="Gene3D" id="3.30.1150.10">
    <property type="match status" value="1"/>
</dbReference>
<evidence type="ECO:0000256" key="5">
    <source>
        <dbReference type="ARBA" id="ARBA00022519"/>
    </source>
</evidence>
<feature type="domain" description="TonB C-terminal" evidence="12">
    <location>
        <begin position="126"/>
        <end position="220"/>
    </location>
</feature>
<keyword evidence="4" id="KW-1003">Cell membrane</keyword>
<evidence type="ECO:0000256" key="4">
    <source>
        <dbReference type="ARBA" id="ARBA00022475"/>
    </source>
</evidence>
<feature type="compositionally biased region" description="Pro residues" evidence="10">
    <location>
        <begin position="96"/>
        <end position="119"/>
    </location>
</feature>
<dbReference type="PROSITE" id="PS52015">
    <property type="entry name" value="TONB_CTD"/>
    <property type="match status" value="1"/>
</dbReference>
<evidence type="ECO:0000256" key="8">
    <source>
        <dbReference type="ARBA" id="ARBA00022989"/>
    </source>
</evidence>
<dbReference type="EMBL" id="CP053015">
    <property type="protein sequence ID" value="QJQ32462.1"/>
    <property type="molecule type" value="Genomic_DNA"/>
</dbReference>
<dbReference type="GO" id="GO:0015031">
    <property type="term" value="P:protein transport"/>
    <property type="evidence" value="ECO:0007669"/>
    <property type="project" value="UniProtKB-KW"/>
</dbReference>
<feature type="region of interest" description="Disordered" evidence="10">
    <location>
        <begin position="56"/>
        <end position="137"/>
    </location>
</feature>
<keyword evidence="6 11" id="KW-0812">Transmembrane</keyword>
<dbReference type="NCBIfam" id="TIGR01352">
    <property type="entry name" value="tonB_Cterm"/>
    <property type="match status" value="1"/>
</dbReference>
<dbReference type="InterPro" id="IPR051045">
    <property type="entry name" value="TonB-dependent_transducer"/>
</dbReference>
<evidence type="ECO:0000256" key="2">
    <source>
        <dbReference type="ARBA" id="ARBA00006555"/>
    </source>
</evidence>
<keyword evidence="3" id="KW-0813">Transport</keyword>
<evidence type="ECO:0000256" key="9">
    <source>
        <dbReference type="ARBA" id="ARBA00023136"/>
    </source>
</evidence>
<keyword evidence="7" id="KW-0653">Protein transport</keyword>
<evidence type="ECO:0000313" key="13">
    <source>
        <dbReference type="EMBL" id="QJQ32462.1"/>
    </source>
</evidence>
<feature type="compositionally biased region" description="Pro residues" evidence="10">
    <location>
        <begin position="58"/>
        <end position="83"/>
    </location>
</feature>
<keyword evidence="8 11" id="KW-1133">Transmembrane helix</keyword>
<evidence type="ECO:0000256" key="7">
    <source>
        <dbReference type="ARBA" id="ARBA00022927"/>
    </source>
</evidence>
<comment type="similarity">
    <text evidence="2">Belongs to the TonB family.</text>
</comment>
<dbReference type="PANTHER" id="PTHR33446:SF2">
    <property type="entry name" value="PROTEIN TONB"/>
    <property type="match status" value="1"/>
</dbReference>
<comment type="subcellular location">
    <subcellularLocation>
        <location evidence="1">Cell inner membrane</location>
        <topology evidence="1">Single-pass membrane protein</topology>
        <orientation evidence="1">Periplasmic side</orientation>
    </subcellularLocation>
</comment>
<protein>
    <submittedName>
        <fullName evidence="13">Energy transducer TonB</fullName>
    </submittedName>
</protein>
<accession>A0A6M4AVZ1</accession>
<dbReference type="PANTHER" id="PTHR33446">
    <property type="entry name" value="PROTEIN TONB-RELATED"/>
    <property type="match status" value="1"/>
</dbReference>
<name>A0A6M4AVZ1_9SPHN</name>
<proteinExistence type="inferred from homology"/>
<dbReference type="GO" id="GO:0098797">
    <property type="term" value="C:plasma membrane protein complex"/>
    <property type="evidence" value="ECO:0007669"/>
    <property type="project" value="TreeGrafter"/>
</dbReference>
<keyword evidence="9 11" id="KW-0472">Membrane</keyword>
<sequence>MAYGDSVDPKSRVISIVLVGTITFLLGWLLVSGLAINVVKKVAEKLDVIDVAEEVPVEEPPPPPPPPDQPLPPPPVVVPPSPLPSVSTNVVRDTVPTPPPPQPPTPVYTPPPVAAPPATPDRSRAARPRGREAEWVTTDDYPSSAIREEAEGVTGTRLTVGADGRVTGCEVVSSSGNAALDQAACRNLQRRGRFEPALDRDGNPTATTYNKRVRWQLPDN</sequence>
<evidence type="ECO:0000256" key="6">
    <source>
        <dbReference type="ARBA" id="ARBA00022692"/>
    </source>
</evidence>
<dbReference type="Pfam" id="PF03544">
    <property type="entry name" value="TonB_C"/>
    <property type="match status" value="1"/>
</dbReference>
<evidence type="ECO:0000256" key="3">
    <source>
        <dbReference type="ARBA" id="ARBA00022448"/>
    </source>
</evidence>
<organism evidence="13 14">
    <name type="scientific">Sphingomonas lacunae</name>
    <dbReference type="NCBI Taxonomy" id="2698828"/>
    <lineage>
        <taxon>Bacteria</taxon>
        <taxon>Pseudomonadati</taxon>
        <taxon>Pseudomonadota</taxon>
        <taxon>Alphaproteobacteria</taxon>
        <taxon>Sphingomonadales</taxon>
        <taxon>Sphingomonadaceae</taxon>
        <taxon>Sphingomonas</taxon>
    </lineage>
</organism>
<dbReference type="InterPro" id="IPR006260">
    <property type="entry name" value="TonB/TolA_C"/>
</dbReference>
<evidence type="ECO:0000256" key="11">
    <source>
        <dbReference type="SAM" id="Phobius"/>
    </source>
</evidence>
<dbReference type="Proteomes" id="UP000503018">
    <property type="component" value="Chromosome"/>
</dbReference>
<dbReference type="InterPro" id="IPR037682">
    <property type="entry name" value="TonB_C"/>
</dbReference>
<dbReference type="AlphaFoldDB" id="A0A6M4AVZ1"/>
<feature type="compositionally biased region" description="Basic and acidic residues" evidence="10">
    <location>
        <begin position="121"/>
        <end position="134"/>
    </location>
</feature>
<keyword evidence="5" id="KW-0997">Cell inner membrane</keyword>
<dbReference type="KEGG" id="slan:GV829_08385"/>
<evidence type="ECO:0000259" key="12">
    <source>
        <dbReference type="PROSITE" id="PS52015"/>
    </source>
</evidence>
<dbReference type="SUPFAM" id="SSF74653">
    <property type="entry name" value="TolA/TonB C-terminal domain"/>
    <property type="match status" value="1"/>
</dbReference>
<dbReference type="GO" id="GO:0055085">
    <property type="term" value="P:transmembrane transport"/>
    <property type="evidence" value="ECO:0007669"/>
    <property type="project" value="InterPro"/>
</dbReference>
<keyword evidence="14" id="KW-1185">Reference proteome</keyword>
<dbReference type="GO" id="GO:0031992">
    <property type="term" value="F:energy transducer activity"/>
    <property type="evidence" value="ECO:0007669"/>
    <property type="project" value="TreeGrafter"/>
</dbReference>
<gene>
    <name evidence="13" type="ORF">GV829_08385</name>
</gene>
<evidence type="ECO:0000256" key="1">
    <source>
        <dbReference type="ARBA" id="ARBA00004383"/>
    </source>
</evidence>
<evidence type="ECO:0000256" key="10">
    <source>
        <dbReference type="SAM" id="MobiDB-lite"/>
    </source>
</evidence>
<evidence type="ECO:0000313" key="14">
    <source>
        <dbReference type="Proteomes" id="UP000503018"/>
    </source>
</evidence>